<dbReference type="InterPro" id="IPR001841">
    <property type="entry name" value="Znf_RING"/>
</dbReference>
<evidence type="ECO:0000256" key="1">
    <source>
        <dbReference type="ARBA" id="ARBA00022723"/>
    </source>
</evidence>
<reference evidence="6" key="1">
    <citation type="submission" date="2023-03" db="EMBL/GenBank/DDBJ databases">
        <title>Massive genome expansion in bonnet fungi (Mycena s.s.) driven by repeated elements and novel gene families across ecological guilds.</title>
        <authorList>
            <consortium name="Lawrence Berkeley National Laboratory"/>
            <person name="Harder C.B."/>
            <person name="Miyauchi S."/>
            <person name="Viragh M."/>
            <person name="Kuo A."/>
            <person name="Thoen E."/>
            <person name="Andreopoulos B."/>
            <person name="Lu D."/>
            <person name="Skrede I."/>
            <person name="Drula E."/>
            <person name="Henrissat B."/>
            <person name="Morin E."/>
            <person name="Kohler A."/>
            <person name="Barry K."/>
            <person name="LaButti K."/>
            <person name="Morin E."/>
            <person name="Salamov A."/>
            <person name="Lipzen A."/>
            <person name="Mereny Z."/>
            <person name="Hegedus B."/>
            <person name="Baldrian P."/>
            <person name="Stursova M."/>
            <person name="Weitz H."/>
            <person name="Taylor A."/>
            <person name="Grigoriev I.V."/>
            <person name="Nagy L.G."/>
            <person name="Martin F."/>
            <person name="Kauserud H."/>
        </authorList>
    </citation>
    <scope>NUCLEOTIDE SEQUENCE</scope>
    <source>
        <strain evidence="6">9144</strain>
    </source>
</reference>
<evidence type="ECO:0000256" key="3">
    <source>
        <dbReference type="ARBA" id="ARBA00022833"/>
    </source>
</evidence>
<accession>A0AAD6YI10</accession>
<protein>
    <recommendedName>
        <fullName evidence="5">RING-type domain-containing protein</fullName>
    </recommendedName>
</protein>
<keyword evidence="3" id="KW-0862">Zinc</keyword>
<dbReference type="EMBL" id="JARJCW010000026">
    <property type="protein sequence ID" value="KAJ7211260.1"/>
    <property type="molecule type" value="Genomic_DNA"/>
</dbReference>
<dbReference type="InterPro" id="IPR013083">
    <property type="entry name" value="Znf_RING/FYVE/PHD"/>
</dbReference>
<proteinExistence type="predicted"/>
<keyword evidence="7" id="KW-1185">Reference proteome</keyword>
<dbReference type="PROSITE" id="PS50089">
    <property type="entry name" value="ZF_RING_2"/>
    <property type="match status" value="1"/>
</dbReference>
<feature type="domain" description="RING-type" evidence="5">
    <location>
        <begin position="224"/>
        <end position="262"/>
    </location>
</feature>
<dbReference type="Proteomes" id="UP001219525">
    <property type="component" value="Unassembled WGS sequence"/>
</dbReference>
<dbReference type="SUPFAM" id="SSF57850">
    <property type="entry name" value="RING/U-box"/>
    <property type="match status" value="1"/>
</dbReference>
<name>A0AAD6YI10_9AGAR</name>
<keyword evidence="2 4" id="KW-0863">Zinc-finger</keyword>
<comment type="caution">
    <text evidence="6">The sequence shown here is derived from an EMBL/GenBank/DDBJ whole genome shotgun (WGS) entry which is preliminary data.</text>
</comment>
<organism evidence="6 7">
    <name type="scientific">Mycena pura</name>
    <dbReference type="NCBI Taxonomy" id="153505"/>
    <lineage>
        <taxon>Eukaryota</taxon>
        <taxon>Fungi</taxon>
        <taxon>Dikarya</taxon>
        <taxon>Basidiomycota</taxon>
        <taxon>Agaricomycotina</taxon>
        <taxon>Agaricomycetes</taxon>
        <taxon>Agaricomycetidae</taxon>
        <taxon>Agaricales</taxon>
        <taxon>Marasmiineae</taxon>
        <taxon>Mycenaceae</taxon>
        <taxon>Mycena</taxon>
    </lineage>
</organism>
<evidence type="ECO:0000313" key="7">
    <source>
        <dbReference type="Proteomes" id="UP001219525"/>
    </source>
</evidence>
<evidence type="ECO:0000256" key="2">
    <source>
        <dbReference type="ARBA" id="ARBA00022771"/>
    </source>
</evidence>
<evidence type="ECO:0000256" key="4">
    <source>
        <dbReference type="PROSITE-ProRule" id="PRU00175"/>
    </source>
</evidence>
<gene>
    <name evidence="6" type="ORF">GGX14DRAFT_565135</name>
</gene>
<dbReference type="Gene3D" id="3.30.40.10">
    <property type="entry name" value="Zinc/RING finger domain, C3HC4 (zinc finger)"/>
    <property type="match status" value="1"/>
</dbReference>
<evidence type="ECO:0000259" key="5">
    <source>
        <dbReference type="PROSITE" id="PS50089"/>
    </source>
</evidence>
<dbReference type="Pfam" id="PF00097">
    <property type="entry name" value="zf-C3HC4"/>
    <property type="match status" value="1"/>
</dbReference>
<dbReference type="GO" id="GO:0008270">
    <property type="term" value="F:zinc ion binding"/>
    <property type="evidence" value="ECO:0007669"/>
    <property type="project" value="UniProtKB-KW"/>
</dbReference>
<sequence>MVQVELPHPSPSSPPSCYGSYTQCVNTVNLAFKRQRKLDKSLRLPPPSLRLRNQGPGKVSLLTSEGTLTTLEYRKSRTLHFRRHRHATGLTLNVSTLSTWLLNGSANSNLASKRQRKLDKSLPLPSSSLRLRNQDSRKMTHKLRALAELRTSHAARLRQHHLAAQGPGREQRAPKPLAPLRIRYTRGRRDLPGGWEDLREEDLYLTDALPPLLALTYLPIEDTCTLCLGLKSHPVRYACGHSHCYVCIRIWLNRDWCCPECKTMMYRAPTRATEMEADIAATYSAWKDESEVDYSWDGLRFPARPRLWCDPTSDQLYTEDDDSCSRIRCKLIL</sequence>
<evidence type="ECO:0000313" key="6">
    <source>
        <dbReference type="EMBL" id="KAJ7211260.1"/>
    </source>
</evidence>
<dbReference type="InterPro" id="IPR018957">
    <property type="entry name" value="Znf_C3HC4_RING-type"/>
</dbReference>
<keyword evidence="1" id="KW-0479">Metal-binding</keyword>
<dbReference type="AlphaFoldDB" id="A0AAD6YI10"/>